<dbReference type="EMBL" id="CACVKT020002211">
    <property type="protein sequence ID" value="CAC5376544.1"/>
    <property type="molecule type" value="Genomic_DNA"/>
</dbReference>
<protein>
    <submittedName>
        <fullName evidence="1">Uncharacterized protein</fullName>
    </submittedName>
</protein>
<evidence type="ECO:0000313" key="1">
    <source>
        <dbReference type="EMBL" id="CAC5376544.1"/>
    </source>
</evidence>
<reference evidence="1 2" key="1">
    <citation type="submission" date="2020-06" db="EMBL/GenBank/DDBJ databases">
        <authorList>
            <person name="Li R."/>
            <person name="Bekaert M."/>
        </authorList>
    </citation>
    <scope>NUCLEOTIDE SEQUENCE [LARGE SCALE GENOMIC DNA]</scope>
    <source>
        <strain evidence="2">wild</strain>
    </source>
</reference>
<evidence type="ECO:0000313" key="2">
    <source>
        <dbReference type="Proteomes" id="UP000507470"/>
    </source>
</evidence>
<dbReference type="Proteomes" id="UP000507470">
    <property type="component" value="Unassembled WGS sequence"/>
</dbReference>
<accession>A0A6J8AZQ8</accession>
<sequence>MDFLDDSIVSGKAMNIIQILRKLIKDLPEQFKFLFISRHQEYQFKELGNLSLDNLVIIRGDIYTKGFCVLGLSCVEDQDFIGYCLNCTDTSILIFLVCCFPIDYVDSVGIEIVPNTMFLMYLYDCKYLIELHSNNERNINLPMKVEHLRGSKIKRVQCFPKPDIIDLYGQPHQASHNNGYAAHVISSERAQNLFVNHNNLGLICPSIGKSRYFSSKRHELCVQFHCTKKGIIPIGNEHFPHTIKGCPTDVIESQSQLLSNLRIGDKVGPQTSTGTLGGFVRYLDVFDCFLTCAHVMYDLKTLFESSSNFARLQGGKAFIPTPQGQVECGIWRAFDYDDKSRTSVDAALVVLITANIDPYDILSGSHSQRNLSGLGLSSPFLNTSCLDHEEFCISSQAADTVSAGAMTKAEKNIMFPRQSDVDVQFSNTGATAAIVNANVYHPHWIYSQAHLQLPSGYLTERRIFRMYNQIALNLP</sequence>
<gene>
    <name evidence="1" type="ORF">MCOR_13153</name>
</gene>
<dbReference type="OrthoDB" id="6134048at2759"/>
<organism evidence="1 2">
    <name type="scientific">Mytilus coruscus</name>
    <name type="common">Sea mussel</name>
    <dbReference type="NCBI Taxonomy" id="42192"/>
    <lineage>
        <taxon>Eukaryota</taxon>
        <taxon>Metazoa</taxon>
        <taxon>Spiralia</taxon>
        <taxon>Lophotrochozoa</taxon>
        <taxon>Mollusca</taxon>
        <taxon>Bivalvia</taxon>
        <taxon>Autobranchia</taxon>
        <taxon>Pteriomorphia</taxon>
        <taxon>Mytilida</taxon>
        <taxon>Mytiloidea</taxon>
        <taxon>Mytilidae</taxon>
        <taxon>Mytilinae</taxon>
        <taxon>Mytilus</taxon>
    </lineage>
</organism>
<dbReference type="AlphaFoldDB" id="A0A6J8AZQ8"/>
<proteinExistence type="predicted"/>
<name>A0A6J8AZQ8_MYTCO</name>
<keyword evidence="2" id="KW-1185">Reference proteome</keyword>